<gene>
    <name evidence="2" type="ORF">GSLYS_00017928001</name>
</gene>
<accession>A0AAV2IE98</accession>
<evidence type="ECO:0000313" key="2">
    <source>
        <dbReference type="EMBL" id="CAL1544415.1"/>
    </source>
</evidence>
<dbReference type="Proteomes" id="UP001497497">
    <property type="component" value="Unassembled WGS sequence"/>
</dbReference>
<feature type="compositionally biased region" description="Pro residues" evidence="1">
    <location>
        <begin position="52"/>
        <end position="69"/>
    </location>
</feature>
<sequence length="202" mass="21805">MNNNNTNNNKTTNTSSGTASNNNNNNNNSNSSSGQNGGTTATPPPKKELKTTPPPASVSPVDYKPPVPSPILHSSGGPLSGVNQPRRDSNDVWNPANPMFQPMSDLSSCMQRQHYGLPNGQSQYGQQNYNSYHHYGANMDSPYSLSGMQIPVMPGSHQMGNVSSQHYQMSGYGALPSANTLPRPNTQAHSDCGDYKDYVRLF</sequence>
<comment type="caution">
    <text evidence="2">The sequence shown here is derived from an EMBL/GenBank/DDBJ whole genome shotgun (WGS) entry which is preliminary data.</text>
</comment>
<keyword evidence="3" id="KW-1185">Reference proteome</keyword>
<dbReference type="AlphaFoldDB" id="A0AAV2IE98"/>
<feature type="region of interest" description="Disordered" evidence="1">
    <location>
        <begin position="1"/>
        <end position="99"/>
    </location>
</feature>
<protein>
    <submittedName>
        <fullName evidence="2">Uncharacterized protein</fullName>
    </submittedName>
</protein>
<organism evidence="2 3">
    <name type="scientific">Lymnaea stagnalis</name>
    <name type="common">Great pond snail</name>
    <name type="synonym">Helix stagnalis</name>
    <dbReference type="NCBI Taxonomy" id="6523"/>
    <lineage>
        <taxon>Eukaryota</taxon>
        <taxon>Metazoa</taxon>
        <taxon>Spiralia</taxon>
        <taxon>Lophotrochozoa</taxon>
        <taxon>Mollusca</taxon>
        <taxon>Gastropoda</taxon>
        <taxon>Heterobranchia</taxon>
        <taxon>Euthyneura</taxon>
        <taxon>Panpulmonata</taxon>
        <taxon>Hygrophila</taxon>
        <taxon>Lymnaeoidea</taxon>
        <taxon>Lymnaeidae</taxon>
        <taxon>Lymnaea</taxon>
    </lineage>
</organism>
<dbReference type="EMBL" id="CAXITT010000620">
    <property type="protein sequence ID" value="CAL1544415.1"/>
    <property type="molecule type" value="Genomic_DNA"/>
</dbReference>
<feature type="compositionally biased region" description="Low complexity" evidence="1">
    <location>
        <begin position="1"/>
        <end position="41"/>
    </location>
</feature>
<evidence type="ECO:0000313" key="3">
    <source>
        <dbReference type="Proteomes" id="UP001497497"/>
    </source>
</evidence>
<name>A0AAV2IE98_LYMST</name>
<reference evidence="2 3" key="1">
    <citation type="submission" date="2024-04" db="EMBL/GenBank/DDBJ databases">
        <authorList>
            <consortium name="Genoscope - CEA"/>
            <person name="William W."/>
        </authorList>
    </citation>
    <scope>NUCLEOTIDE SEQUENCE [LARGE SCALE GENOMIC DNA]</scope>
</reference>
<proteinExistence type="predicted"/>
<evidence type="ECO:0000256" key="1">
    <source>
        <dbReference type="SAM" id="MobiDB-lite"/>
    </source>
</evidence>